<keyword evidence="3" id="KW-0456">Lyase</keyword>
<dbReference type="GO" id="GO:0019243">
    <property type="term" value="P:methylglyoxal catabolic process to D-lactate via S-lactoyl-glutathione"/>
    <property type="evidence" value="ECO:0007669"/>
    <property type="project" value="TreeGrafter"/>
</dbReference>
<dbReference type="GO" id="GO:0019172">
    <property type="term" value="F:glyoxalase III activity"/>
    <property type="evidence" value="ECO:0007669"/>
    <property type="project" value="UniProtKB-EC"/>
</dbReference>
<evidence type="ECO:0000313" key="6">
    <source>
        <dbReference type="EMBL" id="KAG8623357.1"/>
    </source>
</evidence>
<dbReference type="InterPro" id="IPR029062">
    <property type="entry name" value="Class_I_gatase-like"/>
</dbReference>
<dbReference type="FunFam" id="3.40.50.880:FF:000051">
    <property type="entry name" value="Glutathione-independent glyoxalase HSP31"/>
    <property type="match status" value="1"/>
</dbReference>
<comment type="caution">
    <text evidence="6">The sequence shown here is derived from an EMBL/GenBank/DDBJ whole genome shotgun (WGS) entry which is preliminary data.</text>
</comment>
<accession>A0A8K0PCA7</accession>
<dbReference type="PANTHER" id="PTHR48094">
    <property type="entry name" value="PROTEIN/NUCLEIC ACID DEGLYCASE DJ-1-RELATED"/>
    <property type="match status" value="1"/>
</dbReference>
<dbReference type="InterPro" id="IPR050325">
    <property type="entry name" value="Prot/Nucl_acid_deglycase"/>
</dbReference>
<sequence length="239" mass="25598">MSPPRKALIAITSAHAPLYPEGKETGLFVTEALHPYNVFREMGFEVDLVSETGTFQADWLSETEDWLKGDDRKQWEDSNSPFRTKISQLKKPSGVKAEDYGLFFASAGHASLIDYPDAKGLQDIAAKIYEDGGIVSAVCHGGAIFPGIIDKKTGKSVIDGKKVTGFTTKGEEEEGVLDTIKSWKRPTIEASAADAGATYISPPGPWDSFTQTDGQIVTGANPASAHATAEAAVAAFEKL</sequence>
<dbReference type="SUPFAM" id="SSF52317">
    <property type="entry name" value="Class I glutamine amidotransferase-like"/>
    <property type="match status" value="1"/>
</dbReference>
<evidence type="ECO:0000313" key="7">
    <source>
        <dbReference type="Proteomes" id="UP000809789"/>
    </source>
</evidence>
<comment type="similarity">
    <text evidence="4">Belongs to the peptidase C56 family. HSP31-like subfamily.</text>
</comment>
<evidence type="ECO:0000256" key="5">
    <source>
        <dbReference type="ARBA" id="ARBA00048082"/>
    </source>
</evidence>
<evidence type="ECO:0000256" key="4">
    <source>
        <dbReference type="ARBA" id="ARBA00038493"/>
    </source>
</evidence>
<name>A0A8K0PCA7_9PEZI</name>
<dbReference type="OrthoDB" id="543156at2759"/>
<comment type="catalytic activity">
    <reaction evidence="5">
        <text>methylglyoxal + H2O = (R)-lactate + H(+)</text>
        <dbReference type="Rhea" id="RHEA:27754"/>
        <dbReference type="ChEBI" id="CHEBI:15377"/>
        <dbReference type="ChEBI" id="CHEBI:15378"/>
        <dbReference type="ChEBI" id="CHEBI:16004"/>
        <dbReference type="ChEBI" id="CHEBI:17158"/>
        <dbReference type="EC" id="4.2.1.130"/>
    </reaction>
</comment>
<evidence type="ECO:0000256" key="3">
    <source>
        <dbReference type="ARBA" id="ARBA00023239"/>
    </source>
</evidence>
<dbReference type="Gene3D" id="3.40.50.880">
    <property type="match status" value="1"/>
</dbReference>
<evidence type="ECO:0000256" key="2">
    <source>
        <dbReference type="ARBA" id="ARBA00023016"/>
    </source>
</evidence>
<keyword evidence="7" id="KW-1185">Reference proteome</keyword>
<gene>
    <name evidence="6" type="ORF">KVT40_008333</name>
</gene>
<dbReference type="EC" id="4.2.1.130" evidence="1"/>
<dbReference type="EMBL" id="JAESVG020000010">
    <property type="protein sequence ID" value="KAG8623357.1"/>
    <property type="molecule type" value="Genomic_DNA"/>
</dbReference>
<keyword evidence="2" id="KW-0346">Stress response</keyword>
<protein>
    <recommendedName>
        <fullName evidence="1">D-lactate dehydratase</fullName>
        <ecNumber evidence="1">4.2.1.130</ecNumber>
    </recommendedName>
</protein>
<evidence type="ECO:0000256" key="1">
    <source>
        <dbReference type="ARBA" id="ARBA00013134"/>
    </source>
</evidence>
<dbReference type="AlphaFoldDB" id="A0A8K0PCA7"/>
<dbReference type="PANTHER" id="PTHR48094:SF11">
    <property type="entry name" value="GLUTATHIONE-INDEPENDENT GLYOXALASE HSP31-RELATED"/>
    <property type="match status" value="1"/>
</dbReference>
<reference evidence="6" key="1">
    <citation type="submission" date="2021-07" db="EMBL/GenBank/DDBJ databases">
        <title>Elsinoe batatas strain:CRI-CJ2 Genome sequencing and assembly.</title>
        <authorList>
            <person name="Huang L."/>
        </authorList>
    </citation>
    <scope>NUCLEOTIDE SEQUENCE</scope>
    <source>
        <strain evidence="6">CRI-CJ2</strain>
    </source>
</reference>
<organism evidence="6 7">
    <name type="scientific">Elsinoe batatas</name>
    <dbReference type="NCBI Taxonomy" id="2601811"/>
    <lineage>
        <taxon>Eukaryota</taxon>
        <taxon>Fungi</taxon>
        <taxon>Dikarya</taxon>
        <taxon>Ascomycota</taxon>
        <taxon>Pezizomycotina</taxon>
        <taxon>Dothideomycetes</taxon>
        <taxon>Dothideomycetidae</taxon>
        <taxon>Myriangiales</taxon>
        <taxon>Elsinoaceae</taxon>
        <taxon>Elsinoe</taxon>
    </lineage>
</organism>
<dbReference type="Proteomes" id="UP000809789">
    <property type="component" value="Unassembled WGS sequence"/>
</dbReference>
<dbReference type="GO" id="GO:0005737">
    <property type="term" value="C:cytoplasm"/>
    <property type="evidence" value="ECO:0007669"/>
    <property type="project" value="TreeGrafter"/>
</dbReference>
<proteinExistence type="inferred from homology"/>